<dbReference type="InterPro" id="IPR025110">
    <property type="entry name" value="AMP-bd_C"/>
</dbReference>
<dbReference type="SUPFAM" id="SSF56801">
    <property type="entry name" value="Acetyl-CoA synthetase-like"/>
    <property type="match status" value="3"/>
</dbReference>
<dbReference type="InterPro" id="IPR020845">
    <property type="entry name" value="AMP-binding_CS"/>
</dbReference>
<dbReference type="Pfam" id="PF00501">
    <property type="entry name" value="AMP-binding"/>
    <property type="match status" value="3"/>
</dbReference>
<dbReference type="Pfam" id="PF08242">
    <property type="entry name" value="Methyltransf_12"/>
    <property type="match status" value="2"/>
</dbReference>
<feature type="domain" description="Carrier" evidence="8">
    <location>
        <begin position="2077"/>
        <end position="2152"/>
    </location>
</feature>
<dbReference type="Pfam" id="PF00668">
    <property type="entry name" value="Condensation"/>
    <property type="match status" value="3"/>
</dbReference>
<dbReference type="PROSITE" id="PS00012">
    <property type="entry name" value="PHOSPHOPANTETHEINE"/>
    <property type="match status" value="3"/>
</dbReference>
<dbReference type="Pfam" id="PF13193">
    <property type="entry name" value="AMP-binding_C"/>
    <property type="match status" value="1"/>
</dbReference>
<protein>
    <submittedName>
        <fullName evidence="9">Nonribosomal peptide synthetase</fullName>
    </submittedName>
</protein>
<dbReference type="InterPro" id="IPR045851">
    <property type="entry name" value="AMP-bd_C_sf"/>
</dbReference>
<dbReference type="CDD" id="cd17651">
    <property type="entry name" value="A_NRPS_VisG_like"/>
    <property type="match status" value="1"/>
</dbReference>
<keyword evidence="6" id="KW-0045">Antibiotic biosynthesis</keyword>
<evidence type="ECO:0000259" key="8">
    <source>
        <dbReference type="PROSITE" id="PS50075"/>
    </source>
</evidence>
<dbReference type="FunFam" id="1.10.1200.10:FF:000005">
    <property type="entry name" value="Nonribosomal peptide synthetase 1"/>
    <property type="match status" value="1"/>
</dbReference>
<dbReference type="InterPro" id="IPR036736">
    <property type="entry name" value="ACP-like_sf"/>
</dbReference>
<dbReference type="InterPro" id="IPR020806">
    <property type="entry name" value="PKS_PP-bd"/>
</dbReference>
<dbReference type="FunFam" id="3.40.50.980:FF:000001">
    <property type="entry name" value="Non-ribosomal peptide synthetase"/>
    <property type="match status" value="3"/>
</dbReference>
<comment type="cofactor">
    <cofactor evidence="1">
        <name>pantetheine 4'-phosphate</name>
        <dbReference type="ChEBI" id="CHEBI:47942"/>
    </cofactor>
</comment>
<dbReference type="Gene3D" id="3.40.50.980">
    <property type="match status" value="6"/>
</dbReference>
<dbReference type="Gene3D" id="1.10.1200.10">
    <property type="entry name" value="ACP-like"/>
    <property type="match status" value="3"/>
</dbReference>
<dbReference type="GO" id="GO:0009403">
    <property type="term" value="P:toxin biosynthetic process"/>
    <property type="evidence" value="ECO:0007669"/>
    <property type="project" value="UniProtKB-ARBA"/>
</dbReference>
<dbReference type="NCBIfam" id="TIGR01720">
    <property type="entry name" value="NRPS-para261"/>
    <property type="match status" value="1"/>
</dbReference>
<comment type="similarity">
    <text evidence="2">Belongs to the ATP-dependent AMP-binding enzyme family.</text>
</comment>
<evidence type="ECO:0000256" key="1">
    <source>
        <dbReference type="ARBA" id="ARBA00001957"/>
    </source>
</evidence>
<dbReference type="InterPro" id="IPR001242">
    <property type="entry name" value="Condensation_dom"/>
</dbReference>
<dbReference type="Gene3D" id="3.30.300.30">
    <property type="match status" value="5"/>
</dbReference>
<dbReference type="NCBIfam" id="NF003417">
    <property type="entry name" value="PRK04813.1"/>
    <property type="match status" value="5"/>
</dbReference>
<evidence type="ECO:0000256" key="3">
    <source>
        <dbReference type="ARBA" id="ARBA00022450"/>
    </source>
</evidence>
<evidence type="ECO:0000256" key="6">
    <source>
        <dbReference type="ARBA" id="ARBA00023194"/>
    </source>
</evidence>
<dbReference type="PANTHER" id="PTHR45527:SF1">
    <property type="entry name" value="FATTY ACID SYNTHASE"/>
    <property type="match status" value="1"/>
</dbReference>
<dbReference type="InterPro" id="IPR010071">
    <property type="entry name" value="AA_adenyl_dom"/>
</dbReference>
<feature type="compositionally biased region" description="Basic and acidic residues" evidence="7">
    <location>
        <begin position="3376"/>
        <end position="3385"/>
    </location>
</feature>
<dbReference type="InterPro" id="IPR010060">
    <property type="entry name" value="NRPS_synth"/>
</dbReference>
<feature type="region of interest" description="Disordered" evidence="7">
    <location>
        <begin position="3366"/>
        <end position="3385"/>
    </location>
</feature>
<dbReference type="GO" id="GO:0003824">
    <property type="term" value="F:catalytic activity"/>
    <property type="evidence" value="ECO:0007669"/>
    <property type="project" value="InterPro"/>
</dbReference>
<dbReference type="CDD" id="cd19540">
    <property type="entry name" value="LCL_NRPS-like"/>
    <property type="match status" value="2"/>
</dbReference>
<dbReference type="GO" id="GO:0005829">
    <property type="term" value="C:cytosol"/>
    <property type="evidence" value="ECO:0007669"/>
    <property type="project" value="TreeGrafter"/>
</dbReference>
<keyword evidence="4" id="KW-0597">Phosphoprotein</keyword>
<dbReference type="SMART" id="SM00823">
    <property type="entry name" value="PKS_PP"/>
    <property type="match status" value="3"/>
</dbReference>
<dbReference type="GO" id="GO:0072330">
    <property type="term" value="P:monocarboxylic acid biosynthetic process"/>
    <property type="evidence" value="ECO:0007669"/>
    <property type="project" value="UniProtKB-ARBA"/>
</dbReference>
<gene>
    <name evidence="9" type="primary">griB</name>
</gene>
<dbReference type="InterPro" id="IPR000873">
    <property type="entry name" value="AMP-dep_synth/lig_dom"/>
</dbReference>
<dbReference type="InterPro" id="IPR023213">
    <property type="entry name" value="CAT-like_dom_sf"/>
</dbReference>
<dbReference type="FunFam" id="1.10.1200.10:FF:000016">
    <property type="entry name" value="Non-ribosomal peptide synthase"/>
    <property type="match status" value="2"/>
</dbReference>
<evidence type="ECO:0000313" key="9">
    <source>
        <dbReference type="EMBL" id="AKC91856.1"/>
    </source>
</evidence>
<feature type="compositionally biased region" description="Basic and acidic residues" evidence="7">
    <location>
        <begin position="778"/>
        <end position="787"/>
    </location>
</feature>
<dbReference type="GO" id="GO:0031177">
    <property type="term" value="F:phosphopantetheine binding"/>
    <property type="evidence" value="ECO:0007669"/>
    <property type="project" value="InterPro"/>
</dbReference>
<dbReference type="CDD" id="cd02440">
    <property type="entry name" value="AdoMet_MTases"/>
    <property type="match status" value="2"/>
</dbReference>
<dbReference type="SUPFAM" id="SSF52777">
    <property type="entry name" value="CoA-dependent acyltransferases"/>
    <property type="match status" value="6"/>
</dbReference>
<dbReference type="PROSITE" id="PS50075">
    <property type="entry name" value="CARRIER"/>
    <property type="match status" value="3"/>
</dbReference>
<dbReference type="FunFam" id="2.30.38.10:FF:000001">
    <property type="entry name" value="Non-ribosomal peptide synthetase PvdI"/>
    <property type="match status" value="3"/>
</dbReference>
<proteinExistence type="inferred from homology"/>
<evidence type="ECO:0000256" key="4">
    <source>
        <dbReference type="ARBA" id="ARBA00022553"/>
    </source>
</evidence>
<dbReference type="Pfam" id="PF00550">
    <property type="entry name" value="PP-binding"/>
    <property type="match status" value="3"/>
</dbReference>
<dbReference type="Gene3D" id="3.30.559.10">
    <property type="entry name" value="Chloramphenicol acetyltransferase-like domain"/>
    <property type="match status" value="3"/>
</dbReference>
<dbReference type="NCBIfam" id="TIGR01733">
    <property type="entry name" value="AA-adenyl-dom"/>
    <property type="match status" value="3"/>
</dbReference>
<dbReference type="PROSITE" id="PS00455">
    <property type="entry name" value="AMP_BINDING"/>
    <property type="match status" value="3"/>
</dbReference>
<dbReference type="InterPro" id="IPR006162">
    <property type="entry name" value="Ppantetheine_attach_site"/>
</dbReference>
<dbReference type="InterPro" id="IPR029063">
    <property type="entry name" value="SAM-dependent_MTases_sf"/>
</dbReference>
<organism evidence="9">
    <name type="scientific">Streptomyces muensis</name>
    <dbReference type="NCBI Taxonomy" id="1077944"/>
    <lineage>
        <taxon>Bacteria</taxon>
        <taxon>Bacillati</taxon>
        <taxon>Actinomycetota</taxon>
        <taxon>Actinomycetes</taxon>
        <taxon>Kitasatosporales</taxon>
        <taxon>Streptomycetaceae</taxon>
        <taxon>Streptomyces</taxon>
    </lineage>
</organism>
<sequence length="4168" mass="445790">MFDRISHDNRKIPTAGTLPGLFEVCAASVPGATAVVFGDVRVSYGVLNERANRLAHWLLGRGVGPERVVALALPRGVDLVVAVLAVVKAGAAYLPVDPDYPAERVAYMLEDSRPVLALTSSAVVAGLPVVDDVEYVSLDDPAVLGELAGCGVSDPSDADRGAVLSPAHPVHVIYTSGSTGRPKGVMTSHGNVVRLFDVGEGGHWFGFAPDDVWALFHSYTFDFSVFELWGALLHGGCLVVVPHLTSRSPVELLRLLVAEQVTVLCQTPSAFDALAGVVAQDPAGAEGLVLRRVVFGGEALPARTAELASGLVPGVRVVNIYGPTETTVHATTCHVDSVSGGNPVVSIGRPVDKARAYVLDDELFPVAPGVAGELYVAGAGLARGYVNRAGLTASRFVADPYGPAGSRMYRTGDVVRWNTSGELEFVGRADDQVKIRGFRIELGEIETTAAGHPAVAQAAATVHEDDTRGKQLALYVVPTGLTSGDVSGSVSGDGAVPDGGVSGVVDEQVGEWREIYDSLYGGPGSSVFGEDFSGWDSSYDGAAIPLEEMREWRDATVERIRGLGGRRVLEIGVGTGLLMSRLAAGCEEYWATDLSGVVIDALDGHVQADPVLRERVRLACQRADDTRGLPEGYFDTVVINSVVQYFPGAQYLASVIEAAVSRLAPGGRVFIGDVRDLRTLRAFHTAVQLTRTTGGRAGDGMDAGGLRRAVEQGLLLENELLLDPEFFTAVGRTLPAVSAVEVRLKHGQAHNELTRHRYDVILHTTNTETDTATEEEAEAARPTKAEAETPALVERISWNTLSGGLDGLDDLLRSRGAAPLRVTGIPNARLAGEYAALRVLENGGTLTEAVTALAGPRGIDPEHLHQLAAATGYHAVLQPAPAPDTYNTLLLPLDIFDGTAWSATATATATDLRETSAPDHTAETSFQALANNPAASRDTSTLITQVRDHLRTKLPDHMVPAAIVVLERLPLTASGKLDRRALPAPDLGTHTTGRAPRSPREEILAGLFAEVLGLPAVGIDDSFFDLGGHSLLATRLISRIRAILGVEIPIRDLFEAPTVAGLATLLDENRAVRPTLTPAARPERIPLSSAQNRLWFLHRLEGMGAAAYNVPMALRLTGSVMPEVLRLALADVVERHESLRTVFPETDGVPCQHILSVVEARPVLHVVQTSEEGLAEAVSTASQYAFDLSAELPVRAWLFALAPEEHVLVLVVHHIAGDGWSLSPLFRDLTTAYAARADGRTPGWAPLPVQYADYTLWQNDLLGDHSDTGSLIARQLEYWRTTLTGLPEQVTLPTDRPRPATATYQGALHDFAWDAELHQGLIDLARSTGTTVFMVLQAGLAALMSRLGAGDDIPLGSPIAGRTDEALDDLVGFFVNTLVLRTDTSGNPTFRELLARVRETDLAAYAHQDVPFEHLVEILNPERSLAHHPLFQVMLALQNAPEGQFKLPGLQARFETTHTQTAKFDLFFNVHEYRATDGGPGGLYGSVEFSTDLFDRVSVEVVLERLRRVLVSVAADPDVTVGALPVLSGQEEHRLVAEWNDTALEVPPASLPELFQAQAAATPEATAVVFEDVRISYGELNERANRLAHYLIGQGAGPERIVALALPRGTDLVIAVLAVLKAGAAYLPVDPDYPAERITHMLTDTRPTLLLTTSDATAGLPHTEGIPQVLLDDSAVIETVAVLSADDPSDTDRGVVLEGSHPAYVIYTSGSTGVPKGVVMPSGGLVNLLHWHHSVIAGRAGARTAQFTTISFDVSAQEILSALVFGKELWVPGEEVRRSGEGLARWLQEHAVEELFAPALVIDAVAQAAGELGLVLPALRHVAQAGEALVPGAAMRRFFRERPHIRLHNHYGPAETHVVTAHPLPNRIADWATSVPIGRPLPNTRVYVLDAGLRVVPVGVAGELYVAGAGLARGYVNRAGLTASRFVADPYGPAGSRMYRTGDVVRWNTSGELEFVGRADDQVKIRGFRIELGEIETTAAEHPAVAQAAATVHEDDTRGKQLALYVVPTGITSGDVPASGGVVDAGTVREYLRTKLPDYMVPAAVVVLEQLPLTASGKLDRRALPTPEFAAEPAGRTARSPREEILAGLFAEVLGLPAVGIDDSFFDLGGHSLLATRLISRIRATLNTEVPVRALFEAPTVAALTVLLEAGSSDVVRRKLTPAARPERIPLSSAQSRLWFLHRLEGPSATYNMPMALRLTGPVMPEVLRLALADVVERHESLRTVFPETDGVPCQHILAGAEAQPVLEVVEVGEDGLEEALAGAARYPLDLSAELPVRGWLFGLGPTEHVLVLVVHHIAGDGWSLAPLSRDLVTAYAARADGRTPGWAPLPVQYADYTLWQNDLLGDQSDGDSLVARQLEYWRTTLTGLPEQVTLPTDRPRPATATYQGALHDFAWDAELHQGLIDLARSTGTTVFMVLQAGLAALMSRLGAGDDIPLGSPIAGRTDEALDDLVGFFVNTLVLRTDTSGNPTFRELLARVRETDLAAYAHQDVPFEHLVEILNPERSLAHHPLFQVALALHNTPPGNFTLPDINIHGQRLSTGTSRFDVSLHFVEWQREDGAASGLGGFVEFSTDLFDRVSVEVVLERLRRVLVSVAADPDVTVGALPVLSGQEEHRLVAEWNDTVLEVPPASLPELFQAQAAEAPEATAVVFETERLSYRELNERANRLAHYLIKQGAGPERIVALALPRGTDLVIAVLAVLKAGAAYLPVDPDYPAERITHMLHDAAPALMVTTSGVAAGLPHTEGVTSVLVDAPAVVEAVAVLSADDPSDTDRGVVLEGSHPAYVIYTSGSTGVPKGVLVPHAGLANLTAAERAALDLSAGSRVLQLASVGFDAAVLELSMAFGSGATLVIAPQGRLLGDDLAALLARQEITHTLITPSALATLPETDLPHLRTLLTGAEACPPELVARWSPGRRFINAYGPTEASVVATWSDPLTQDTAPIGRPLPNTRVYVLDAGLRVVPVGVAGELYVAGAGLARGYVNRAGLTASRFVADPYGPAGSRMYRTGDVVRWNTSGELEFVGRADDQVKIRGFRIELGEIETTAAGHPAVAQAAATVHEDDTRGKQLALYVVPTGLTSGDVSGSVSGDGAVPDGGVSGVVDEQVGEWREIYDSLYGGPGSSVFGEDFSGWDSSYDGAAIPLEEMREWRDATVERIRGLGGRRVLEIGVGTGLLMSRLAAGCEEYWATDLSGVVIDALDGHVQADPVLRERVRLACQRADDTRGLPEGYFDTVVINSVVQYFPGAQYLASVIEAAVSRLAPGGRVFIGDVRDLRTLRAFHTAVQLTRTTGGRAGDGMDAGGLRRAVEQGLLLENELLLDPEFFTAVGRTLPAVSAVEVRLKHGQAHNELTRHRYDVILHTTNTETDTATEEEAEAARPTKAEAETPALVERISWNTLSGGLDGLDDLLRSRGAAPLRVTGIPNARLAGEYAALRVLENGGTLTEAVTALAGPRGIDPEHLHQLAAATGYHAVLQPAPAPDTYNTLLLPLDIFDGTAWSATATATATDLRETSAPDHTAETSFQALANNPAASRDTSTLITQVRDHLRTKLPDHMVPAAIVVLERLPLTASGKLDRRALPAPDLGTHTTGRAPRSPREEILAGLFAEVLGLPAVGIDDSFFDLGGDSIISIQLVSRARKAGLKVSAGDVLRYKTVSALAAVAQDLHAEASYISDDGLGDVPQTPIMRWAFKQEDLVHGLHQAMLLETPAGLQQAQLVAITQTLLDHHEMLRARLVVRRGEESVLRVAEAGAVRADDLIQQVAVAANSGENLRDSISAEFSAARDRLSPESGSMLQLVWFNSGPNHAGRLLIVIHHLVVDGVSWRILLSDVADAWEDISAGRAPVLEPRRTSFKRWANALISEAHAPKRVEEMPLWMGTLTDSGWEFASKPKDEKEASTSAQLTLTLSPEKTIPILTEVPAVFHGKINDVLLTAFTIAAVEWRRVHRATYAGTDVLLNLEGHGREHFAEGFDVSRTVGWFTSMFPVRLDPGEYDRDEVRIGGPALGKVLKTVKEQLRSQPDNGLGFGLLRYLNTETATKLCGLAVPQVSFNYLGRFGASGGAGWVQAPESDIVANGQHGPLAHLLEVNALTRDGVDGPELIATWSWTPGRFTEAEVLDFAERWFSVLGSLTIHASAPDAGGYTPSDVPLVSLSQEQIELLESEWRASE</sequence>
<feature type="region of interest" description="Disordered" evidence="7">
    <location>
        <begin position="768"/>
        <end position="787"/>
    </location>
</feature>
<dbReference type="EMBL" id="KP211414">
    <property type="protein sequence ID" value="AKC91856.1"/>
    <property type="molecule type" value="Genomic_DNA"/>
</dbReference>
<accession>A0A0E3Z6Z6</accession>
<reference evidence="9" key="1">
    <citation type="submission" date="2014-11" db="EMBL/GenBank/DDBJ databases">
        <authorList>
            <person name="Kling A."/>
            <person name="Lukat P."/>
            <person name="Almeida D.V."/>
            <person name="Bauer A."/>
            <person name="Sordello S."/>
            <person name="Fontaine E."/>
            <person name="Zaburannyi N."/>
            <person name="Herrmann J."/>
            <person name="Wenzel S.C."/>
            <person name="Koenig C."/>
            <person name="Ammerman N.C."/>
            <person name="Barrio-Perez B."/>
            <person name="Borchers K."/>
            <person name="Bordon-Pallier F."/>
            <person name="Broenstrup M."/>
            <person name="Courtemanche G."/>
            <person name="Gerlitz M."/>
            <person name="Geslin M."/>
            <person name="Hammann P."/>
            <person name="Heinz D."/>
            <person name="Hoffmann H."/>
            <person name="Klieber S."/>
            <person name="Kohlmann M."/>
            <person name="Kurz M."/>
            <person name="Lair C."/>
            <person name="Matter H."/>
            <person name="Nuermberger E."/>
            <person name="Tyagi S."/>
            <person name="Fraisse L."/>
            <person name="Grosset J.H."/>
            <person name="Lagrange S."/>
            <person name="Mueller R."/>
        </authorList>
    </citation>
    <scope>NUCLEOTIDE SEQUENCE</scope>
    <source>
        <strain evidence="9">DSM 40835</strain>
    </source>
</reference>
<dbReference type="GO" id="GO:0043041">
    <property type="term" value="P:amino acid activation for nonribosomal peptide biosynthetic process"/>
    <property type="evidence" value="ECO:0007669"/>
    <property type="project" value="TreeGrafter"/>
</dbReference>
<name>A0A0E3Z6Z6_STRM4</name>
<evidence type="ECO:0000256" key="7">
    <source>
        <dbReference type="SAM" id="MobiDB-lite"/>
    </source>
</evidence>
<dbReference type="SUPFAM" id="SSF53335">
    <property type="entry name" value="S-adenosyl-L-methionine-dependent methyltransferases"/>
    <property type="match status" value="2"/>
</dbReference>
<dbReference type="Gene3D" id="3.40.50.150">
    <property type="entry name" value="Vaccinia Virus protein VP39"/>
    <property type="match status" value="2"/>
</dbReference>
<dbReference type="SUPFAM" id="SSF47336">
    <property type="entry name" value="ACP-like"/>
    <property type="match status" value="3"/>
</dbReference>
<dbReference type="Gene3D" id="3.30.559.30">
    <property type="entry name" value="Nonribosomal peptide synthetase, condensation domain"/>
    <property type="match status" value="3"/>
</dbReference>
<dbReference type="GO" id="GO:0008610">
    <property type="term" value="P:lipid biosynthetic process"/>
    <property type="evidence" value="ECO:0007669"/>
    <property type="project" value="UniProtKB-ARBA"/>
</dbReference>
<feature type="domain" description="Carrier" evidence="8">
    <location>
        <begin position="3593"/>
        <end position="3667"/>
    </location>
</feature>
<dbReference type="FunFam" id="3.30.559.30:FF:000001">
    <property type="entry name" value="Non-ribosomal peptide synthetase"/>
    <property type="match status" value="2"/>
</dbReference>
<dbReference type="Gene3D" id="2.30.38.10">
    <property type="entry name" value="Luciferase, Domain 3"/>
    <property type="match status" value="3"/>
</dbReference>
<keyword evidence="5" id="KW-0677">Repeat</keyword>
<dbReference type="FunFam" id="3.40.50.12780:FF:000012">
    <property type="entry name" value="Non-ribosomal peptide synthetase"/>
    <property type="match status" value="3"/>
</dbReference>
<feature type="domain" description="Carrier" evidence="8">
    <location>
        <begin position="995"/>
        <end position="1070"/>
    </location>
</feature>
<keyword evidence="3" id="KW-0596">Phosphopantetheine</keyword>
<dbReference type="PANTHER" id="PTHR45527">
    <property type="entry name" value="NONRIBOSOMAL PEPTIDE SYNTHETASE"/>
    <property type="match status" value="1"/>
</dbReference>
<evidence type="ECO:0000256" key="5">
    <source>
        <dbReference type="ARBA" id="ARBA00022737"/>
    </source>
</evidence>
<dbReference type="InterPro" id="IPR009081">
    <property type="entry name" value="PP-bd_ACP"/>
</dbReference>
<dbReference type="FunFam" id="3.30.300.30:FF:000010">
    <property type="entry name" value="Enterobactin synthetase component F"/>
    <property type="match status" value="1"/>
</dbReference>
<dbReference type="GO" id="GO:0017000">
    <property type="term" value="P:antibiotic biosynthetic process"/>
    <property type="evidence" value="ECO:0007669"/>
    <property type="project" value="UniProtKB-KW"/>
</dbReference>
<evidence type="ECO:0000256" key="2">
    <source>
        <dbReference type="ARBA" id="ARBA00006432"/>
    </source>
</evidence>
<dbReference type="InterPro" id="IPR013217">
    <property type="entry name" value="Methyltransf_12"/>
</dbReference>